<comment type="caution">
    <text evidence="9">The sequence shown here is derived from an EMBL/GenBank/DDBJ whole genome shotgun (WGS) entry which is preliminary data.</text>
</comment>
<proteinExistence type="inferred from homology"/>
<accession>A0ABT8QMH8</accession>
<gene>
    <name evidence="9" type="ORF">M8H41_02940</name>
</gene>
<name>A0ABT8QMH8_9FIRM</name>
<protein>
    <recommendedName>
        <fullName evidence="7">Flagellar protein FliT</fullName>
    </recommendedName>
</protein>
<evidence type="ECO:0000256" key="4">
    <source>
        <dbReference type="ARBA" id="ARBA00023186"/>
    </source>
</evidence>
<comment type="similarity">
    <text evidence="6">Belongs to the bacillales FliT family.</text>
</comment>
<dbReference type="InterPro" id="IPR008622">
    <property type="entry name" value="FliT"/>
</dbReference>
<dbReference type="EMBL" id="JAMJEV010000002">
    <property type="protein sequence ID" value="MDO0821819.1"/>
    <property type="molecule type" value="Genomic_DNA"/>
</dbReference>
<evidence type="ECO:0000256" key="5">
    <source>
        <dbReference type="ARBA" id="ARBA00093765"/>
    </source>
</evidence>
<feature type="compositionally biased region" description="Polar residues" evidence="8">
    <location>
        <begin position="99"/>
        <end position="111"/>
    </location>
</feature>
<evidence type="ECO:0000256" key="1">
    <source>
        <dbReference type="ARBA" id="ARBA00004514"/>
    </source>
</evidence>
<comment type="subcellular location">
    <subcellularLocation>
        <location evidence="1">Cytoplasm</location>
        <location evidence="1">Cytosol</location>
    </subcellularLocation>
</comment>
<evidence type="ECO:0000256" key="6">
    <source>
        <dbReference type="ARBA" id="ARBA00093785"/>
    </source>
</evidence>
<evidence type="ECO:0000313" key="10">
    <source>
        <dbReference type="Proteomes" id="UP001176021"/>
    </source>
</evidence>
<keyword evidence="2" id="KW-0963">Cytoplasm</keyword>
<evidence type="ECO:0000313" key="9">
    <source>
        <dbReference type="EMBL" id="MDO0821819.1"/>
    </source>
</evidence>
<keyword evidence="10" id="KW-1185">Reference proteome</keyword>
<keyword evidence="3" id="KW-1005">Bacterial flagellum biogenesis</keyword>
<comment type="function">
    <text evidence="5">May act as an export chaperone for the filament capping protein FliD.</text>
</comment>
<evidence type="ECO:0000256" key="3">
    <source>
        <dbReference type="ARBA" id="ARBA00022795"/>
    </source>
</evidence>
<organism evidence="9 10">
    <name type="scientific">Desulfosporosinus nitroreducens</name>
    <dbReference type="NCBI Taxonomy" id="2018668"/>
    <lineage>
        <taxon>Bacteria</taxon>
        <taxon>Bacillati</taxon>
        <taxon>Bacillota</taxon>
        <taxon>Clostridia</taxon>
        <taxon>Eubacteriales</taxon>
        <taxon>Desulfitobacteriaceae</taxon>
        <taxon>Desulfosporosinus</taxon>
    </lineage>
</organism>
<dbReference type="Pfam" id="PF05400">
    <property type="entry name" value="FliT"/>
    <property type="match status" value="1"/>
</dbReference>
<feature type="region of interest" description="Disordered" evidence="8">
    <location>
        <begin position="92"/>
        <end position="111"/>
    </location>
</feature>
<dbReference type="Proteomes" id="UP001176021">
    <property type="component" value="Unassembled WGS sequence"/>
</dbReference>
<sequence length="111" mass="12746">MAGGKTAQSLWENYHFLTKEMLKFLEKQDMELFYDLMNQREQLQNIIEQTPDDGFKVSLAGKNLISEIKRDSQAIIEAMQIRMSSSKRQHQVSKAYGAASTTAVSQMNLKR</sequence>
<reference evidence="9" key="1">
    <citation type="submission" date="2022-05" db="EMBL/GenBank/DDBJ databases">
        <title>Expanded diversity of anoxic marine methylotrophy in a Black Sea sulfate reducing microorganism.</title>
        <authorList>
            <person name="Fischer P.Q."/>
            <person name="Stams A.J.M."/>
            <person name="Villanueva L."/>
            <person name="Sousa D.Z."/>
        </authorList>
    </citation>
    <scope>NUCLEOTIDE SEQUENCE</scope>
    <source>
        <strain evidence="9">P130</strain>
    </source>
</reference>
<evidence type="ECO:0000256" key="7">
    <source>
        <dbReference type="ARBA" id="ARBA00093797"/>
    </source>
</evidence>
<keyword evidence="4" id="KW-0143">Chaperone</keyword>
<evidence type="ECO:0000256" key="2">
    <source>
        <dbReference type="ARBA" id="ARBA00022490"/>
    </source>
</evidence>
<evidence type="ECO:0000256" key="8">
    <source>
        <dbReference type="SAM" id="MobiDB-lite"/>
    </source>
</evidence>